<dbReference type="EMBL" id="SSNY01000013">
    <property type="protein sequence ID" value="THF55022.1"/>
    <property type="molecule type" value="Genomic_DNA"/>
</dbReference>
<name>A0ABY2Q4K1_9HYPH</name>
<evidence type="ECO:0000313" key="1">
    <source>
        <dbReference type="EMBL" id="THF55022.1"/>
    </source>
</evidence>
<gene>
    <name evidence="1" type="ORF">E6C48_19150</name>
</gene>
<comment type="caution">
    <text evidence="1">The sequence shown here is derived from an EMBL/GenBank/DDBJ whole genome shotgun (WGS) entry which is preliminary data.</text>
</comment>
<dbReference type="Proteomes" id="UP000306441">
    <property type="component" value="Unassembled WGS sequence"/>
</dbReference>
<sequence>MEHIAAVLFIVGCSPDLTQCHELPVPTPIFETSEDCASEQPFALEDLAGRAPRVLGTCIAVDPAMEEEDGEIVWSITDGRLQASVEKPSVMIAANTP</sequence>
<accession>A0ABY2Q4K1</accession>
<evidence type="ECO:0000313" key="2">
    <source>
        <dbReference type="Proteomes" id="UP000306441"/>
    </source>
</evidence>
<keyword evidence="2" id="KW-1185">Reference proteome</keyword>
<proteinExistence type="predicted"/>
<organism evidence="1 2">
    <name type="scientific">Ollibium composti</name>
    <dbReference type="NCBI Taxonomy" id="2675109"/>
    <lineage>
        <taxon>Bacteria</taxon>
        <taxon>Pseudomonadati</taxon>
        <taxon>Pseudomonadota</taxon>
        <taxon>Alphaproteobacteria</taxon>
        <taxon>Hyphomicrobiales</taxon>
        <taxon>Phyllobacteriaceae</taxon>
        <taxon>Ollibium</taxon>
    </lineage>
</organism>
<reference evidence="1 2" key="1">
    <citation type="submission" date="2019-04" db="EMBL/GenBank/DDBJ databases">
        <title>Mesorhizobium composti sp. nov., isolated from compost.</title>
        <authorList>
            <person name="Lin S.-Y."/>
            <person name="Hameed A."/>
            <person name="Hsieh Y.-T."/>
            <person name="Young C.-C."/>
        </authorList>
    </citation>
    <scope>NUCLEOTIDE SEQUENCE [LARGE SCALE GENOMIC DNA]</scope>
    <source>
        <strain evidence="1 2">CC-YTH430</strain>
    </source>
</reference>
<dbReference type="RefSeq" id="WP_136359794.1">
    <property type="nucleotide sequence ID" value="NZ_SSNY01000013.1"/>
</dbReference>
<protein>
    <submittedName>
        <fullName evidence="1">Uncharacterized protein</fullName>
    </submittedName>
</protein>